<dbReference type="Proteomes" id="UP000322873">
    <property type="component" value="Unassembled WGS sequence"/>
</dbReference>
<keyword evidence="3" id="KW-1185">Reference proteome</keyword>
<evidence type="ECO:0000313" key="2">
    <source>
        <dbReference type="EMBL" id="KAA8576467.1"/>
    </source>
</evidence>
<dbReference type="EMBL" id="VICG01000001">
    <property type="protein sequence ID" value="KAA8576467.1"/>
    <property type="molecule type" value="Genomic_DNA"/>
</dbReference>
<dbReference type="Pfam" id="PF11274">
    <property type="entry name" value="DUF3074"/>
    <property type="match status" value="1"/>
</dbReference>
<reference evidence="2 3" key="1">
    <citation type="submission" date="2019-06" db="EMBL/GenBank/DDBJ databases">
        <title>Genome Sequence of the Brown Rot Fungal Pathogen Monilinia fructicola.</title>
        <authorList>
            <person name="De Miccolis Angelini R.M."/>
            <person name="Landi L."/>
            <person name="Abate D."/>
            <person name="Pollastro S."/>
            <person name="Romanazzi G."/>
            <person name="Faretra F."/>
        </authorList>
    </citation>
    <scope>NUCLEOTIDE SEQUENCE [LARGE SCALE GENOMIC DNA]</scope>
    <source>
        <strain evidence="2 3">Mfrc123</strain>
    </source>
</reference>
<feature type="domain" description="DUF3074" evidence="1">
    <location>
        <begin position="129"/>
        <end position="312"/>
    </location>
</feature>
<comment type="caution">
    <text evidence="2">The sequence shown here is derived from an EMBL/GenBank/DDBJ whole genome shotgun (WGS) entry which is preliminary data.</text>
</comment>
<sequence>MEDSALSPTTNSGAAPGPLVQLRGLSLSSLPQGGIGIRENGELVPMPPQPLGGREDESQAHTMLKPFIRNVLTDAVSWLSGDMWSTARNLRKYPTSKGAVESYKRTFSIAELNEMNKHGDPEANFDETWHARRSWHSDIWEKGTATWDEFTRHFKRHHFESEESWCESVIGARRAMYWDTTNLEVVASGVQWNDISMEIVEMRHATPGPFVKNRVFPELLITASLLESRQFLAISIPLIDFETSEFAMHAKDSSLVVAAYAAIEQFRVLDSGQIEWIMATAADGKSPVPRWVQEFFVKRAIKRDVGMYMKWVEQERRRGQLQVDGVTPKRFGFLEKLKIKR</sequence>
<dbReference type="OrthoDB" id="6423603at2759"/>
<dbReference type="AlphaFoldDB" id="A0A5M9K6J4"/>
<organism evidence="2 3">
    <name type="scientific">Monilinia fructicola</name>
    <name type="common">Brown rot fungus</name>
    <name type="synonym">Ciboria fructicola</name>
    <dbReference type="NCBI Taxonomy" id="38448"/>
    <lineage>
        <taxon>Eukaryota</taxon>
        <taxon>Fungi</taxon>
        <taxon>Dikarya</taxon>
        <taxon>Ascomycota</taxon>
        <taxon>Pezizomycotina</taxon>
        <taxon>Leotiomycetes</taxon>
        <taxon>Helotiales</taxon>
        <taxon>Sclerotiniaceae</taxon>
        <taxon>Monilinia</taxon>
    </lineage>
</organism>
<evidence type="ECO:0000259" key="1">
    <source>
        <dbReference type="Pfam" id="PF11274"/>
    </source>
</evidence>
<protein>
    <recommendedName>
        <fullName evidence="1">DUF3074 domain-containing protein</fullName>
    </recommendedName>
</protein>
<dbReference type="PANTHER" id="PTHR40370:SF1">
    <property type="entry name" value="DUF3074 DOMAIN-CONTAINING PROTEIN"/>
    <property type="match status" value="1"/>
</dbReference>
<name>A0A5M9K6J4_MONFR</name>
<accession>A0A5M9K6J4</accession>
<dbReference type="VEuPathDB" id="FungiDB:MFRU_009g03130"/>
<evidence type="ECO:0000313" key="3">
    <source>
        <dbReference type="Proteomes" id="UP000322873"/>
    </source>
</evidence>
<dbReference type="PANTHER" id="PTHR40370">
    <property type="entry name" value="EXPRESSED PROTEIN"/>
    <property type="match status" value="1"/>
</dbReference>
<dbReference type="InterPro" id="IPR024500">
    <property type="entry name" value="DUF3074"/>
</dbReference>
<proteinExistence type="predicted"/>
<gene>
    <name evidence="2" type="ORF">EYC84_006582</name>
</gene>